<dbReference type="AlphaFoldDB" id="A0A1I4H150"/>
<feature type="transmembrane region" description="Helical" evidence="5">
    <location>
        <begin position="120"/>
        <end position="140"/>
    </location>
</feature>
<evidence type="ECO:0000256" key="3">
    <source>
        <dbReference type="ARBA" id="ARBA00022989"/>
    </source>
</evidence>
<feature type="transmembrane region" description="Helical" evidence="5">
    <location>
        <begin position="312"/>
        <end position="328"/>
    </location>
</feature>
<dbReference type="GO" id="GO:0005262">
    <property type="term" value="F:calcium channel activity"/>
    <property type="evidence" value="ECO:0007669"/>
    <property type="project" value="TreeGrafter"/>
</dbReference>
<evidence type="ECO:0000259" key="6">
    <source>
        <dbReference type="Pfam" id="PF01699"/>
    </source>
</evidence>
<reference evidence="8" key="1">
    <citation type="submission" date="2016-10" db="EMBL/GenBank/DDBJ databases">
        <authorList>
            <person name="Varghese N."/>
            <person name="Submissions S."/>
        </authorList>
    </citation>
    <scope>NUCLEOTIDE SEQUENCE [LARGE SCALE GENOMIC DNA]</scope>
    <source>
        <strain evidence="8">DSM 13327</strain>
    </source>
</reference>
<comment type="subcellular location">
    <subcellularLocation>
        <location evidence="1">Membrane</location>
        <topology evidence="1">Multi-pass membrane protein</topology>
    </subcellularLocation>
</comment>
<dbReference type="EMBL" id="FOTS01000002">
    <property type="protein sequence ID" value="SFL35984.1"/>
    <property type="molecule type" value="Genomic_DNA"/>
</dbReference>
<keyword evidence="4 5" id="KW-0472">Membrane</keyword>
<dbReference type="InterPro" id="IPR044880">
    <property type="entry name" value="NCX_ion-bd_dom_sf"/>
</dbReference>
<sequence length="329" mass="36658">MLSLYVTLLVAIIVIYYSCELFVNAIEWVGRKFNVAQCAVGTILAAFGTALPESVVTLMAVAFNSSAEQKDIGIGAALGGPLVLGTISYAVVGLCIIFFRKKRDLGVEIDIDSKKLSRDQLWFVSIFIFKVLMGLFIFSLKPLAGILFLAAYALYFYKEMGAECVISEEVMEPLTFQPQKKNPTVFWVLSQTFISLMLIFISSHLFVKNLEALSISWNMSPLIVSLLISPIATELPEILNAVIWVRQGKETLALGNISGAMMIQATIPTALGLFFTPWLFDFHLIWAGCMTLLSIFYLLLTLKQDKLSPRRLVYAGGFYLLFSCIFFIK</sequence>
<evidence type="ECO:0000256" key="5">
    <source>
        <dbReference type="SAM" id="Phobius"/>
    </source>
</evidence>
<feature type="transmembrane region" description="Helical" evidence="5">
    <location>
        <begin position="38"/>
        <end position="62"/>
    </location>
</feature>
<keyword evidence="3 5" id="KW-1133">Transmembrane helix</keyword>
<dbReference type="GO" id="GO:0008273">
    <property type="term" value="F:calcium, potassium:sodium antiporter activity"/>
    <property type="evidence" value="ECO:0007669"/>
    <property type="project" value="TreeGrafter"/>
</dbReference>
<evidence type="ECO:0000256" key="1">
    <source>
        <dbReference type="ARBA" id="ARBA00004141"/>
    </source>
</evidence>
<feature type="transmembrane region" description="Helical" evidence="5">
    <location>
        <begin position="186"/>
        <end position="207"/>
    </location>
</feature>
<evidence type="ECO:0000256" key="2">
    <source>
        <dbReference type="ARBA" id="ARBA00022692"/>
    </source>
</evidence>
<feature type="transmembrane region" description="Helical" evidence="5">
    <location>
        <begin position="146"/>
        <end position="166"/>
    </location>
</feature>
<name>A0A1I4H150_9FIRM</name>
<dbReference type="PANTHER" id="PTHR10846">
    <property type="entry name" value="SODIUM/POTASSIUM/CALCIUM EXCHANGER"/>
    <property type="match status" value="1"/>
</dbReference>
<feature type="transmembrane region" description="Helical" evidence="5">
    <location>
        <begin position="252"/>
        <end position="276"/>
    </location>
</feature>
<feature type="domain" description="Sodium/calcium exchanger membrane region" evidence="6">
    <location>
        <begin position="4"/>
        <end position="156"/>
    </location>
</feature>
<dbReference type="Gene3D" id="1.20.1420.30">
    <property type="entry name" value="NCX, central ion-binding region"/>
    <property type="match status" value="1"/>
</dbReference>
<accession>A0A1I4H150</accession>
<dbReference type="STRING" id="1123291.SAMN04490355_1002103"/>
<dbReference type="OrthoDB" id="9786081at2"/>
<dbReference type="InterPro" id="IPR004837">
    <property type="entry name" value="NaCa_Exmemb"/>
</dbReference>
<feature type="transmembrane region" description="Helical" evidence="5">
    <location>
        <begin position="219"/>
        <end position="245"/>
    </location>
</feature>
<evidence type="ECO:0000256" key="4">
    <source>
        <dbReference type="ARBA" id="ARBA00023136"/>
    </source>
</evidence>
<evidence type="ECO:0000313" key="8">
    <source>
        <dbReference type="Proteomes" id="UP000199520"/>
    </source>
</evidence>
<dbReference type="Proteomes" id="UP000199520">
    <property type="component" value="Unassembled WGS sequence"/>
</dbReference>
<keyword evidence="8" id="KW-1185">Reference proteome</keyword>
<keyword evidence="2 5" id="KW-0812">Transmembrane</keyword>
<feature type="transmembrane region" description="Helical" evidence="5">
    <location>
        <begin position="6"/>
        <end position="26"/>
    </location>
</feature>
<feature type="transmembrane region" description="Helical" evidence="5">
    <location>
        <begin position="74"/>
        <end position="99"/>
    </location>
</feature>
<dbReference type="GO" id="GO:0006874">
    <property type="term" value="P:intracellular calcium ion homeostasis"/>
    <property type="evidence" value="ECO:0007669"/>
    <property type="project" value="TreeGrafter"/>
</dbReference>
<organism evidence="7 8">
    <name type="scientific">Pelosinus propionicus DSM 13327</name>
    <dbReference type="NCBI Taxonomy" id="1123291"/>
    <lineage>
        <taxon>Bacteria</taxon>
        <taxon>Bacillati</taxon>
        <taxon>Bacillota</taxon>
        <taxon>Negativicutes</taxon>
        <taxon>Selenomonadales</taxon>
        <taxon>Sporomusaceae</taxon>
        <taxon>Pelosinus</taxon>
    </lineage>
</organism>
<dbReference type="GO" id="GO:0005886">
    <property type="term" value="C:plasma membrane"/>
    <property type="evidence" value="ECO:0007669"/>
    <property type="project" value="TreeGrafter"/>
</dbReference>
<dbReference type="PANTHER" id="PTHR10846:SF8">
    <property type="entry name" value="INNER MEMBRANE PROTEIN YRBG"/>
    <property type="match status" value="1"/>
</dbReference>
<gene>
    <name evidence="7" type="ORF">SAMN04490355_1002103</name>
</gene>
<dbReference type="InterPro" id="IPR004481">
    <property type="entry name" value="K/Na/Ca-exchanger"/>
</dbReference>
<feature type="domain" description="Sodium/calcium exchanger membrane region" evidence="6">
    <location>
        <begin position="192"/>
        <end position="323"/>
    </location>
</feature>
<evidence type="ECO:0000313" key="7">
    <source>
        <dbReference type="EMBL" id="SFL35984.1"/>
    </source>
</evidence>
<protein>
    <submittedName>
        <fullName evidence="7">Cation:H+ antiporter</fullName>
    </submittedName>
</protein>
<feature type="transmembrane region" description="Helical" evidence="5">
    <location>
        <begin position="282"/>
        <end position="300"/>
    </location>
</feature>
<proteinExistence type="predicted"/>
<dbReference type="Pfam" id="PF01699">
    <property type="entry name" value="Na_Ca_ex"/>
    <property type="match status" value="2"/>
</dbReference>
<dbReference type="RefSeq" id="WP_090932259.1">
    <property type="nucleotide sequence ID" value="NZ_FOTS01000002.1"/>
</dbReference>